<dbReference type="VEuPathDB" id="FungiDB:RhiirA1_500667"/>
<evidence type="ECO:0000313" key="1">
    <source>
        <dbReference type="EMBL" id="PKY46701.1"/>
    </source>
</evidence>
<reference evidence="1 2" key="1">
    <citation type="submission" date="2015-10" db="EMBL/GenBank/DDBJ databases">
        <title>Genome analyses suggest a sexual origin of heterokaryosis in a supposedly ancient asexual fungus.</title>
        <authorList>
            <person name="Ropars J."/>
            <person name="Sedzielewska K."/>
            <person name="Noel J."/>
            <person name="Charron P."/>
            <person name="Farinelli L."/>
            <person name="Marton T."/>
            <person name="Kruger M."/>
            <person name="Pelin A."/>
            <person name="Brachmann A."/>
            <person name="Corradi N."/>
        </authorList>
    </citation>
    <scope>NUCLEOTIDE SEQUENCE [LARGE SCALE GENOMIC DNA]</scope>
    <source>
        <strain evidence="1 2">A4</strain>
    </source>
</reference>
<dbReference type="AlphaFoldDB" id="A0A2I1GJC7"/>
<dbReference type="EMBL" id="LLXI01000474">
    <property type="protein sequence ID" value="PKY46701.1"/>
    <property type="molecule type" value="Genomic_DNA"/>
</dbReference>
<keyword evidence="2" id="KW-1185">Reference proteome</keyword>
<evidence type="ECO:0000313" key="2">
    <source>
        <dbReference type="Proteomes" id="UP000234323"/>
    </source>
</evidence>
<dbReference type="Proteomes" id="UP000234323">
    <property type="component" value="Unassembled WGS sequence"/>
</dbReference>
<organism evidence="1 2">
    <name type="scientific">Rhizophagus irregularis</name>
    <dbReference type="NCBI Taxonomy" id="588596"/>
    <lineage>
        <taxon>Eukaryota</taxon>
        <taxon>Fungi</taxon>
        <taxon>Fungi incertae sedis</taxon>
        <taxon>Mucoromycota</taxon>
        <taxon>Glomeromycotina</taxon>
        <taxon>Glomeromycetes</taxon>
        <taxon>Glomerales</taxon>
        <taxon>Glomeraceae</taxon>
        <taxon>Rhizophagus</taxon>
    </lineage>
</organism>
<accession>A0A2I1GJC7</accession>
<dbReference type="VEuPathDB" id="FungiDB:RhiirFUN_006861"/>
<name>A0A2I1GJC7_9GLOM</name>
<comment type="caution">
    <text evidence="1">The sequence shown here is derived from an EMBL/GenBank/DDBJ whole genome shotgun (WGS) entry which is preliminary data.</text>
</comment>
<gene>
    <name evidence="1" type="ORF">RhiirA4_461636</name>
</gene>
<sequence>MSECRLFYQLQHDNSIYHVICKIHFQGSENTILLDDDEHEFFFENLNDSVTTFHVTCKLLSHSLIVKILNKKVYGMDFNVTYSKSKLTLHQKLNLKLTLQQILPSYFSHISDNEVRPDSDEYFNSSPEEIESNIMTTHSTSSSIIDSQNMQSHLSTESLESNELRLFYQAPDDDNIYHVTCKMFLQDLEISASPDDVYDYEFISNDSEMILYVTCKLLPCSLIVNILNKETYGIDFDVSELKRKCLLSLHQKCNLEKNLKKTLNLYFLQHTSETGLYFSENLSTSHENINDNIVNNLDNVCPHNSL</sequence>
<dbReference type="VEuPathDB" id="FungiDB:FUN_004702"/>
<proteinExistence type="predicted"/>
<dbReference type="OrthoDB" id="2307154at2759"/>
<protein>
    <submittedName>
        <fullName evidence="1">Uncharacterized protein</fullName>
    </submittedName>
</protein>